<evidence type="ECO:0000259" key="1">
    <source>
        <dbReference type="Pfam" id="PF13649"/>
    </source>
</evidence>
<dbReference type="SUPFAM" id="SSF53335">
    <property type="entry name" value="S-adenosyl-L-methionine-dependent methyltransferases"/>
    <property type="match status" value="1"/>
</dbReference>
<dbReference type="GO" id="GO:0008168">
    <property type="term" value="F:methyltransferase activity"/>
    <property type="evidence" value="ECO:0007669"/>
    <property type="project" value="UniProtKB-KW"/>
</dbReference>
<keyword evidence="3" id="KW-0489">Methyltransferase</keyword>
<evidence type="ECO:0000313" key="4">
    <source>
        <dbReference type="Proteomes" id="UP001189303"/>
    </source>
</evidence>
<dbReference type="Proteomes" id="UP001199322">
    <property type="component" value="Unassembled WGS sequence"/>
</dbReference>
<feature type="domain" description="Methyltransferase" evidence="1">
    <location>
        <begin position="53"/>
        <end position="144"/>
    </location>
</feature>
<dbReference type="CDD" id="cd02440">
    <property type="entry name" value="AdoMet_MTases"/>
    <property type="match status" value="1"/>
</dbReference>
<reference evidence="2 4" key="2">
    <citation type="submission" date="2023-07" db="EMBL/GenBank/DDBJ databases">
        <authorList>
            <person name="Peeters C."/>
        </authorList>
    </citation>
    <scope>NUCLEOTIDE SEQUENCE [LARGE SCALE GENOMIC DNA]</scope>
    <source>
        <strain evidence="2 4">R-38712</strain>
    </source>
</reference>
<dbReference type="InterPro" id="IPR050508">
    <property type="entry name" value="Methyltransf_Superfamily"/>
</dbReference>
<evidence type="ECO:0000313" key="5">
    <source>
        <dbReference type="Proteomes" id="UP001199322"/>
    </source>
</evidence>
<evidence type="ECO:0000313" key="2">
    <source>
        <dbReference type="EMBL" id="CAJ0723314.1"/>
    </source>
</evidence>
<dbReference type="Proteomes" id="UP001189303">
    <property type="component" value="Unassembled WGS sequence"/>
</dbReference>
<dbReference type="PANTHER" id="PTHR42912">
    <property type="entry name" value="METHYLTRANSFERASE"/>
    <property type="match status" value="1"/>
</dbReference>
<dbReference type="PANTHER" id="PTHR42912:SF93">
    <property type="entry name" value="N6-ADENOSINE-METHYLTRANSFERASE TMT1A"/>
    <property type="match status" value="1"/>
</dbReference>
<protein>
    <submittedName>
        <fullName evidence="3">Class I SAM-dependent methyltransferase</fullName>
    </submittedName>
</protein>
<dbReference type="EMBL" id="CATWFT010000004">
    <property type="protein sequence ID" value="CAJ0723314.1"/>
    <property type="molecule type" value="Genomic_DNA"/>
</dbReference>
<proteinExistence type="predicted"/>
<sequence length="223" mass="24616">MAVAKQREIFLSGGEGDRYFQRNHTFYSNGRSADTLSTAAALYTKYIGQGDRVLEVGSSSGVNLASICKATGCHGVGIDPSADATAEGLRLFPELEFRVGTADKLDFPDQSLDFILFGFCLYLVDREHITRVVAEADRCLRDGGWIGITDFMPDVPTARAYAHHAGITSYKLDYGRVFTAFPHFQLVESACFNHADDRFTADPQERLCAQVIHKELSGGYQRV</sequence>
<reference evidence="3" key="1">
    <citation type="submission" date="2018-06" db="EMBL/GenBank/DDBJ databases">
        <authorList>
            <person name="O'Rourke A."/>
        </authorList>
    </citation>
    <scope>NUCLEOTIDE SEQUENCE</scope>
    <source>
        <strain evidence="3">132550021-3</strain>
    </source>
</reference>
<dbReference type="AlphaFoldDB" id="A0A2P4RI93"/>
<dbReference type="Gene3D" id="3.40.50.150">
    <property type="entry name" value="Vaccinia Virus protein VP39"/>
    <property type="match status" value="1"/>
</dbReference>
<dbReference type="Pfam" id="PF13649">
    <property type="entry name" value="Methyltransf_25"/>
    <property type="match status" value="1"/>
</dbReference>
<dbReference type="GO" id="GO:0032259">
    <property type="term" value="P:methylation"/>
    <property type="evidence" value="ECO:0007669"/>
    <property type="project" value="UniProtKB-KW"/>
</dbReference>
<evidence type="ECO:0000313" key="3">
    <source>
        <dbReference type="EMBL" id="MBX3893492.1"/>
    </source>
</evidence>
<accession>A0A2P4RI93</accession>
<dbReference type="RefSeq" id="WP_012761359.1">
    <property type="nucleotide sequence ID" value="NZ_CATWFT010000004.1"/>
</dbReference>
<gene>
    <name evidence="3" type="ORF">DEE74_26845</name>
    <name evidence="2" type="ORF">R38712_01862</name>
</gene>
<dbReference type="InterPro" id="IPR029063">
    <property type="entry name" value="SAM-dependent_MTases_sf"/>
</dbReference>
<name>A0A2P4RI93_RALPI</name>
<keyword evidence="4" id="KW-1185">Reference proteome</keyword>
<keyword evidence="3" id="KW-0808">Transferase</keyword>
<dbReference type="InterPro" id="IPR041698">
    <property type="entry name" value="Methyltransf_25"/>
</dbReference>
<organism evidence="3 5">
    <name type="scientific">Ralstonia pickettii</name>
    <name type="common">Burkholderia pickettii</name>
    <dbReference type="NCBI Taxonomy" id="329"/>
    <lineage>
        <taxon>Bacteria</taxon>
        <taxon>Pseudomonadati</taxon>
        <taxon>Pseudomonadota</taxon>
        <taxon>Betaproteobacteria</taxon>
        <taxon>Burkholderiales</taxon>
        <taxon>Burkholderiaceae</taxon>
        <taxon>Ralstonia</taxon>
    </lineage>
</organism>
<dbReference type="EMBL" id="QGBI01000043">
    <property type="protein sequence ID" value="MBX3893492.1"/>
    <property type="molecule type" value="Genomic_DNA"/>
</dbReference>
<comment type="caution">
    <text evidence="3">The sequence shown here is derived from an EMBL/GenBank/DDBJ whole genome shotgun (WGS) entry which is preliminary data.</text>
</comment>